<evidence type="ECO:0000256" key="1">
    <source>
        <dbReference type="SAM" id="MobiDB-lite"/>
    </source>
</evidence>
<protein>
    <submittedName>
        <fullName evidence="2">Uncharacterized protein</fullName>
    </submittedName>
</protein>
<feature type="compositionally biased region" description="Polar residues" evidence="1">
    <location>
        <begin position="228"/>
        <end position="237"/>
    </location>
</feature>
<sequence length="390" mass="42661">MSLFNAPYLTKSEEDTVCALHKSVRATHYDDPIDQDTFLVASAHSVLQFREQVASFASSSEIAECVFTIRSAMVKNSSRLENPPDDIFASITDFAGEIARSCQLFRDRKRAQTVCLRTAEGVAARAERREALKYAAKVQKHALSPDDDTVSIPSDDEESDIPIRPTSLVVEPLSIAAGSETIIASPIQALLSLLPELESLMISLQLSSPLIAPMSSLSDFSIPGQSGHFGNSETAVQPASPLSPTPSLSDLVPIVSKPPSSPDVNVHQRKQKAMSAPQLYRAHVCVRNLPNIQMPTPSAIRRSNVAIPVPPRPAKPILRRLNLNYADDLLVWKPKSADFRVRKNTSLGSSKRYKMPPPPNSKPKVPKPKCCYFCAATSHLIASCPLREIY</sequence>
<dbReference type="OrthoDB" id="3020976at2759"/>
<comment type="caution">
    <text evidence="2">The sequence shown here is derived from an EMBL/GenBank/DDBJ whole genome shotgun (WGS) entry which is preliminary data.</text>
</comment>
<reference evidence="2" key="1">
    <citation type="submission" date="2020-05" db="EMBL/GenBank/DDBJ databases">
        <title>Mycena genomes resolve the evolution of fungal bioluminescence.</title>
        <authorList>
            <person name="Tsai I.J."/>
        </authorList>
    </citation>
    <scope>NUCLEOTIDE SEQUENCE</scope>
    <source>
        <strain evidence="2">CCC161011</strain>
    </source>
</reference>
<dbReference type="AlphaFoldDB" id="A0A8H6ZAM8"/>
<name>A0A8H6ZAM8_9AGAR</name>
<organism evidence="2 3">
    <name type="scientific">Mycena venus</name>
    <dbReference type="NCBI Taxonomy" id="2733690"/>
    <lineage>
        <taxon>Eukaryota</taxon>
        <taxon>Fungi</taxon>
        <taxon>Dikarya</taxon>
        <taxon>Basidiomycota</taxon>
        <taxon>Agaricomycotina</taxon>
        <taxon>Agaricomycetes</taxon>
        <taxon>Agaricomycetidae</taxon>
        <taxon>Agaricales</taxon>
        <taxon>Marasmiineae</taxon>
        <taxon>Mycenaceae</taxon>
        <taxon>Mycena</taxon>
    </lineage>
</organism>
<gene>
    <name evidence="2" type="ORF">MVEN_00082500</name>
</gene>
<dbReference type="Proteomes" id="UP000620124">
    <property type="component" value="Unassembled WGS sequence"/>
</dbReference>
<dbReference type="EMBL" id="JACAZI010000001">
    <property type="protein sequence ID" value="KAF7372230.1"/>
    <property type="molecule type" value="Genomic_DNA"/>
</dbReference>
<evidence type="ECO:0000313" key="3">
    <source>
        <dbReference type="Proteomes" id="UP000620124"/>
    </source>
</evidence>
<keyword evidence="3" id="KW-1185">Reference proteome</keyword>
<accession>A0A8H6ZAM8</accession>
<feature type="compositionally biased region" description="Low complexity" evidence="1">
    <location>
        <begin position="238"/>
        <end position="253"/>
    </location>
</feature>
<evidence type="ECO:0000313" key="2">
    <source>
        <dbReference type="EMBL" id="KAF7372230.1"/>
    </source>
</evidence>
<proteinExistence type="predicted"/>
<feature type="region of interest" description="Disordered" evidence="1">
    <location>
        <begin position="223"/>
        <end position="265"/>
    </location>
</feature>